<dbReference type="RefSeq" id="WP_345514364.1">
    <property type="nucleotide sequence ID" value="NZ_BAAAXD010000027.1"/>
</dbReference>
<accession>A0ABV5RNX3</accession>
<proteinExistence type="predicted"/>
<keyword evidence="3" id="KW-1185">Reference proteome</keyword>
<dbReference type="EMBL" id="JBHMCG010000204">
    <property type="protein sequence ID" value="MFB9579006.1"/>
    <property type="molecule type" value="Genomic_DNA"/>
</dbReference>
<organism evidence="2 3">
    <name type="scientific">Streptomyces yanii</name>
    <dbReference type="NCBI Taxonomy" id="78510"/>
    <lineage>
        <taxon>Bacteria</taxon>
        <taxon>Bacillati</taxon>
        <taxon>Actinomycetota</taxon>
        <taxon>Actinomycetes</taxon>
        <taxon>Kitasatosporales</taxon>
        <taxon>Streptomycetaceae</taxon>
        <taxon>Streptomyces</taxon>
    </lineage>
</organism>
<name>A0ABV5RNX3_9ACTN</name>
<reference evidence="2 3" key="1">
    <citation type="submission" date="2024-09" db="EMBL/GenBank/DDBJ databases">
        <authorList>
            <person name="Sun Q."/>
            <person name="Mori K."/>
        </authorList>
    </citation>
    <scope>NUCLEOTIDE SEQUENCE [LARGE SCALE GENOMIC DNA]</scope>
    <source>
        <strain evidence="2 3">JCM 3331</strain>
    </source>
</reference>
<comment type="caution">
    <text evidence="2">The sequence shown here is derived from an EMBL/GenBank/DDBJ whole genome shotgun (WGS) entry which is preliminary data.</text>
</comment>
<gene>
    <name evidence="2" type="ORF">ACFFTL_43860</name>
</gene>
<sequence length="80" mass="7970">MGVFSWFRRPSSGAVEASAEEAAGPPTDEASRVAASASSGATVGESVRSTGSESSEGVEIPKQQSADEAADNGTGENAHT</sequence>
<protein>
    <submittedName>
        <fullName evidence="2">Uncharacterized protein</fullName>
    </submittedName>
</protein>
<evidence type="ECO:0000256" key="1">
    <source>
        <dbReference type="SAM" id="MobiDB-lite"/>
    </source>
</evidence>
<evidence type="ECO:0000313" key="3">
    <source>
        <dbReference type="Proteomes" id="UP001589710"/>
    </source>
</evidence>
<feature type="region of interest" description="Disordered" evidence="1">
    <location>
        <begin position="1"/>
        <end position="80"/>
    </location>
</feature>
<evidence type="ECO:0000313" key="2">
    <source>
        <dbReference type="EMBL" id="MFB9579006.1"/>
    </source>
</evidence>
<dbReference type="Proteomes" id="UP001589710">
    <property type="component" value="Unassembled WGS sequence"/>
</dbReference>
<feature type="compositionally biased region" description="Low complexity" evidence="1">
    <location>
        <begin position="10"/>
        <end position="47"/>
    </location>
</feature>